<reference evidence="1 2" key="1">
    <citation type="journal article" date="2016" name="Nat. Commun.">
        <title>Thousands of microbial genomes shed light on interconnected biogeochemical processes in an aquifer system.</title>
        <authorList>
            <person name="Anantharaman K."/>
            <person name="Brown C.T."/>
            <person name="Hug L.A."/>
            <person name="Sharon I."/>
            <person name="Castelle C.J."/>
            <person name="Probst A.J."/>
            <person name="Thomas B.C."/>
            <person name="Singh A."/>
            <person name="Wilkins M.J."/>
            <person name="Karaoz U."/>
            <person name="Brodie E.L."/>
            <person name="Williams K.H."/>
            <person name="Hubbard S.S."/>
            <person name="Banfield J.F."/>
        </authorList>
    </citation>
    <scope>NUCLEOTIDE SEQUENCE [LARGE SCALE GENOMIC DNA]</scope>
</reference>
<comment type="caution">
    <text evidence="1">The sequence shown here is derived from an EMBL/GenBank/DDBJ whole genome shotgun (WGS) entry which is preliminary data.</text>
</comment>
<evidence type="ECO:0000313" key="2">
    <source>
        <dbReference type="Proteomes" id="UP000178636"/>
    </source>
</evidence>
<dbReference type="EMBL" id="MHLO01000004">
    <property type="protein sequence ID" value="OGZ13363.1"/>
    <property type="molecule type" value="Genomic_DNA"/>
</dbReference>
<dbReference type="Proteomes" id="UP000178636">
    <property type="component" value="Unassembled WGS sequence"/>
</dbReference>
<protein>
    <submittedName>
        <fullName evidence="1">Uncharacterized protein</fullName>
    </submittedName>
</protein>
<dbReference type="AlphaFoldDB" id="A0A1G2DIN8"/>
<sequence>MKRLGATLFAGAIFLLAAFFAGLLPVSFAGVSPETELVKHARETWSVKQGVSRDGLLVVTRAPAPPAVPPREKSMNHSRTLRAFIAPNRAGLASLYVESVHPHEYYSVSGGFTLLRDYMVPVWLSEDALMFYGTSPEGQLMRYTVLLGDLTLSGVLSADAAPPLSLPVPTAVVLP</sequence>
<name>A0A1G2DIN8_9BACT</name>
<evidence type="ECO:0000313" key="1">
    <source>
        <dbReference type="EMBL" id="OGZ13363.1"/>
    </source>
</evidence>
<organism evidence="1 2">
    <name type="scientific">Candidatus Lloydbacteria bacterium RIFCSPHIGHO2_02_FULL_54_17</name>
    <dbReference type="NCBI Taxonomy" id="1798664"/>
    <lineage>
        <taxon>Bacteria</taxon>
        <taxon>Candidatus Lloydiibacteriota</taxon>
    </lineage>
</organism>
<proteinExistence type="predicted"/>
<accession>A0A1G2DIN8</accession>
<gene>
    <name evidence="1" type="ORF">A3C93_04145</name>
</gene>
<dbReference type="STRING" id="1798664.A3C93_04145"/>